<dbReference type="Pfam" id="PF14007">
    <property type="entry name" value="YtpI"/>
    <property type="match status" value="1"/>
</dbReference>
<keyword evidence="1" id="KW-0812">Transmembrane</keyword>
<protein>
    <submittedName>
        <fullName evidence="2">Membrane protein</fullName>
    </submittedName>
</protein>
<gene>
    <name evidence="2" type="ORF">N782_03090</name>
</gene>
<dbReference type="AlphaFoldDB" id="A0A0A2TDI9"/>
<feature type="transmembrane region" description="Helical" evidence="1">
    <location>
        <begin position="61"/>
        <end position="81"/>
    </location>
</feature>
<accession>A0A0A2TDI9</accession>
<evidence type="ECO:0000313" key="3">
    <source>
        <dbReference type="Proteomes" id="UP000030147"/>
    </source>
</evidence>
<sequence>MVIFPIIIVLSATLYLYFKVSILRQSDPLYQEYTNSKARIALGSLLIAFAINQYAFYQTKVALYICLVLLILGIMQLVHGVKTTKFYGKQIIERADSSA</sequence>
<proteinExistence type="predicted"/>
<dbReference type="InterPro" id="IPR025618">
    <property type="entry name" value="YtpI"/>
</dbReference>
<dbReference type="EMBL" id="AVBF01000010">
    <property type="protein sequence ID" value="KGP73624.1"/>
    <property type="molecule type" value="Genomic_DNA"/>
</dbReference>
<feature type="transmembrane region" description="Helical" evidence="1">
    <location>
        <begin position="38"/>
        <end position="55"/>
    </location>
</feature>
<organism evidence="2 3">
    <name type="scientific">Pontibacillus yanchengensis Y32</name>
    <dbReference type="NCBI Taxonomy" id="1385514"/>
    <lineage>
        <taxon>Bacteria</taxon>
        <taxon>Bacillati</taxon>
        <taxon>Bacillota</taxon>
        <taxon>Bacilli</taxon>
        <taxon>Bacillales</taxon>
        <taxon>Bacillaceae</taxon>
        <taxon>Pontibacillus</taxon>
    </lineage>
</organism>
<reference evidence="2 3" key="1">
    <citation type="journal article" date="2015" name="Stand. Genomic Sci.">
        <title>High quality draft genome sequence of the moderately halophilic bacterium Pontibacillus yanchengensis Y32(T) and comparison among Pontibacillus genomes.</title>
        <authorList>
            <person name="Huang J."/>
            <person name="Qiao Z.X."/>
            <person name="Tang J.W."/>
            <person name="Wang G."/>
        </authorList>
    </citation>
    <scope>NUCLEOTIDE SEQUENCE [LARGE SCALE GENOMIC DNA]</scope>
    <source>
        <strain evidence="2 3">Y32</strain>
    </source>
</reference>
<keyword evidence="3" id="KW-1185">Reference proteome</keyword>
<dbReference type="Proteomes" id="UP000030147">
    <property type="component" value="Unassembled WGS sequence"/>
</dbReference>
<dbReference type="RefSeq" id="WP_036817112.1">
    <property type="nucleotide sequence ID" value="NZ_AVBF01000010.1"/>
</dbReference>
<dbReference type="OrthoDB" id="2453019at2"/>
<name>A0A0A2TDI9_9BACI</name>
<evidence type="ECO:0000313" key="2">
    <source>
        <dbReference type="EMBL" id="KGP73624.1"/>
    </source>
</evidence>
<comment type="caution">
    <text evidence="2">The sequence shown here is derived from an EMBL/GenBank/DDBJ whole genome shotgun (WGS) entry which is preliminary data.</text>
</comment>
<evidence type="ECO:0000256" key="1">
    <source>
        <dbReference type="SAM" id="Phobius"/>
    </source>
</evidence>
<dbReference type="STRING" id="1385514.N782_03090"/>
<keyword evidence="1" id="KW-1133">Transmembrane helix</keyword>
<dbReference type="eggNOG" id="ENOG5032UBH">
    <property type="taxonomic scope" value="Bacteria"/>
</dbReference>
<feature type="transmembrane region" description="Helical" evidence="1">
    <location>
        <begin position="6"/>
        <end position="26"/>
    </location>
</feature>
<keyword evidence="1" id="KW-0472">Membrane</keyword>